<organism evidence="1 2">
    <name type="scientific">Parashewanella curva</name>
    <dbReference type="NCBI Taxonomy" id="2338552"/>
    <lineage>
        <taxon>Bacteria</taxon>
        <taxon>Pseudomonadati</taxon>
        <taxon>Pseudomonadota</taxon>
        <taxon>Gammaproteobacteria</taxon>
        <taxon>Alteromonadales</taxon>
        <taxon>Shewanellaceae</taxon>
        <taxon>Parashewanella</taxon>
    </lineage>
</organism>
<dbReference type="RefSeq" id="WP_121839466.1">
    <property type="nucleotide sequence ID" value="NZ_ML014789.1"/>
</dbReference>
<evidence type="ECO:0000313" key="1">
    <source>
        <dbReference type="EMBL" id="RLV59230.1"/>
    </source>
</evidence>
<name>A0A3L8PV58_9GAMM</name>
<sequence length="148" mass="16778">MNQSIEELLKNYSCTQFLLTQRIAKHLSFAIITACNPRGEVLAQSQNRHLDKLLLNEIEQLHCPYRAIIGAANDMSHFEKSWAVFTDKSQAVILGERYVQNAIFYVEQGELSLIPILLKANEVSLGSFQKRINLISDFPPDVSNGEKE</sequence>
<keyword evidence="2" id="KW-1185">Reference proteome</keyword>
<reference evidence="1 2" key="1">
    <citation type="submission" date="2018-09" db="EMBL/GenBank/DDBJ databases">
        <title>Phylogeny of the Shewanellaceae, and recommendation for two new genera, Pseudoshewanella and Parashewanella.</title>
        <authorList>
            <person name="Wang G."/>
        </authorList>
    </citation>
    <scope>NUCLEOTIDE SEQUENCE [LARGE SCALE GENOMIC DNA]</scope>
    <source>
        <strain evidence="1 2">C51</strain>
    </source>
</reference>
<dbReference type="Pfam" id="PF11697">
    <property type="entry name" value="DUF3293"/>
    <property type="match status" value="1"/>
</dbReference>
<dbReference type="OrthoDB" id="5604578at2"/>
<evidence type="ECO:0000313" key="2">
    <source>
        <dbReference type="Proteomes" id="UP000281474"/>
    </source>
</evidence>
<protein>
    <submittedName>
        <fullName evidence="1">DUF3293 domain-containing protein</fullName>
    </submittedName>
</protein>
<dbReference type="Proteomes" id="UP000281474">
    <property type="component" value="Unassembled WGS sequence"/>
</dbReference>
<dbReference type="AlphaFoldDB" id="A0A3L8PV58"/>
<comment type="caution">
    <text evidence="1">The sequence shown here is derived from an EMBL/GenBank/DDBJ whole genome shotgun (WGS) entry which is preliminary data.</text>
</comment>
<dbReference type="EMBL" id="QZEI01000040">
    <property type="protein sequence ID" value="RLV59230.1"/>
    <property type="molecule type" value="Genomic_DNA"/>
</dbReference>
<dbReference type="InterPro" id="IPR021710">
    <property type="entry name" value="DUF3293"/>
</dbReference>
<proteinExistence type="predicted"/>
<accession>A0A3L8PV58</accession>
<gene>
    <name evidence="1" type="ORF">D5018_13190</name>
</gene>